<evidence type="ECO:0000313" key="3">
    <source>
        <dbReference type="EMBL" id="TXN31179.1"/>
    </source>
</evidence>
<name>A0A5C8UUB5_9MICO</name>
<dbReference type="PANTHER" id="PTHR12110:SF41">
    <property type="entry name" value="INOSOSE DEHYDRATASE"/>
    <property type="match status" value="1"/>
</dbReference>
<dbReference type="Pfam" id="PF01261">
    <property type="entry name" value="AP_endonuc_2"/>
    <property type="match status" value="1"/>
</dbReference>
<feature type="domain" description="Xylose isomerase-like TIM barrel" evidence="2">
    <location>
        <begin position="117"/>
        <end position="291"/>
    </location>
</feature>
<gene>
    <name evidence="3" type="ORF">FVP33_06245</name>
</gene>
<dbReference type="AlphaFoldDB" id="A0A5C8UUB5"/>
<evidence type="ECO:0000256" key="1">
    <source>
        <dbReference type="ARBA" id="ARBA00023277"/>
    </source>
</evidence>
<dbReference type="InterPro" id="IPR036237">
    <property type="entry name" value="Xyl_isomerase-like_sf"/>
</dbReference>
<keyword evidence="1" id="KW-0119">Carbohydrate metabolism</keyword>
<dbReference type="InterPro" id="IPR013022">
    <property type="entry name" value="Xyl_isomerase-like_TIM-brl"/>
</dbReference>
<organism evidence="3 4">
    <name type="scientific">Lacisediminihabitans profunda</name>
    <dbReference type="NCBI Taxonomy" id="2594790"/>
    <lineage>
        <taxon>Bacteria</taxon>
        <taxon>Bacillati</taxon>
        <taxon>Actinomycetota</taxon>
        <taxon>Actinomycetes</taxon>
        <taxon>Micrococcales</taxon>
        <taxon>Microbacteriaceae</taxon>
        <taxon>Lacisediminihabitans</taxon>
    </lineage>
</organism>
<dbReference type="EMBL" id="VRMG01000005">
    <property type="protein sequence ID" value="TXN31179.1"/>
    <property type="molecule type" value="Genomic_DNA"/>
</dbReference>
<accession>A0A5C8UUB5</accession>
<comment type="caution">
    <text evidence="3">The sequence shown here is derived from an EMBL/GenBank/DDBJ whole genome shotgun (WGS) entry which is preliminary data.</text>
</comment>
<dbReference type="Proteomes" id="UP000321379">
    <property type="component" value="Unassembled WGS sequence"/>
</dbReference>
<evidence type="ECO:0000259" key="2">
    <source>
        <dbReference type="Pfam" id="PF01261"/>
    </source>
</evidence>
<dbReference type="Gene3D" id="3.20.20.150">
    <property type="entry name" value="Divalent-metal-dependent TIM barrel enzymes"/>
    <property type="match status" value="1"/>
</dbReference>
<evidence type="ECO:0000313" key="4">
    <source>
        <dbReference type="Proteomes" id="UP000321379"/>
    </source>
</evidence>
<dbReference type="SUPFAM" id="SSF51658">
    <property type="entry name" value="Xylose isomerase-like"/>
    <property type="match status" value="1"/>
</dbReference>
<keyword evidence="4" id="KW-1185">Reference proteome</keyword>
<dbReference type="InterPro" id="IPR050312">
    <property type="entry name" value="IolE/XylAMocC-like"/>
</dbReference>
<sequence>MAKPNGLADRLAAAPISWGVCEVPGWGLQLSPQRVLAEMRDLGVAATEFGPDGFLPDAPAEKAKTLAGFGLRAVGGFVPVVLHDASVDPVPGIEAQLESFVAAGAVSLVLSADTGRIGYDSRPTLTERHWDVLLANLDRLAVVAAERGVVASIHPHVGTLVESADDVARVLEGSRIGLCLDTGHLLIGGTDPVALAAAQAARVSHVHLKDVRVGIADGVRRGDLSYTEAVRDGLYTPLGAGDIDIATIVSSLEAAGYNGYYVLEQDTILTELPQPGRGPVEDVRESLEFISSLTWP</sequence>
<reference evidence="3 4" key="1">
    <citation type="submission" date="2019-08" db="EMBL/GenBank/DDBJ databases">
        <title>Bacterial whole genome sequence for Glaciihabitans sp. CHu50b-6-2.</title>
        <authorList>
            <person name="Jin L."/>
        </authorList>
    </citation>
    <scope>NUCLEOTIDE SEQUENCE [LARGE SCALE GENOMIC DNA]</scope>
    <source>
        <strain evidence="3 4">CHu50b-6-2</strain>
    </source>
</reference>
<protein>
    <submittedName>
        <fullName evidence="3">TIM barrel protein</fullName>
    </submittedName>
</protein>
<proteinExistence type="predicted"/>
<dbReference type="PANTHER" id="PTHR12110">
    <property type="entry name" value="HYDROXYPYRUVATE ISOMERASE"/>
    <property type="match status" value="1"/>
</dbReference>
<dbReference type="RefSeq" id="WP_147782765.1">
    <property type="nucleotide sequence ID" value="NZ_VRMG01000005.1"/>
</dbReference>